<accession>A0A919RY54</accession>
<dbReference type="AlphaFoldDB" id="A0A919RY54"/>
<comment type="caution">
    <text evidence="1">The sequence shown here is derived from an EMBL/GenBank/DDBJ whole genome shotgun (WGS) entry which is preliminary data.</text>
</comment>
<dbReference type="EMBL" id="BOPZ01000006">
    <property type="protein sequence ID" value="GIM28432.1"/>
    <property type="molecule type" value="Genomic_DNA"/>
</dbReference>
<evidence type="ECO:0000313" key="2">
    <source>
        <dbReference type="Proteomes" id="UP000679179"/>
    </source>
</evidence>
<gene>
    <name evidence="1" type="ORF">CPJCM30710_10980</name>
</gene>
<sequence>MKKDEEIKKLVNENIGLVIDNIRLYHEDQRLNERLEVTEHLERGLLNRRIILDEDGVVVLRMKLNKALQKH</sequence>
<dbReference type="RefSeq" id="WP_212903160.1">
    <property type="nucleotide sequence ID" value="NZ_BOPZ01000006.1"/>
</dbReference>
<organism evidence="1 2">
    <name type="scientific">Clostridium polyendosporum</name>
    <dbReference type="NCBI Taxonomy" id="69208"/>
    <lineage>
        <taxon>Bacteria</taxon>
        <taxon>Bacillati</taxon>
        <taxon>Bacillota</taxon>
        <taxon>Clostridia</taxon>
        <taxon>Eubacteriales</taxon>
        <taxon>Clostridiaceae</taxon>
        <taxon>Clostridium</taxon>
    </lineage>
</organism>
<reference evidence="1" key="1">
    <citation type="submission" date="2021-03" db="EMBL/GenBank/DDBJ databases">
        <title>Taxonomic study of Clostridium polyendosporum from meadow-gley soil under rice.</title>
        <authorList>
            <person name="Kobayashi H."/>
            <person name="Tanizawa Y."/>
            <person name="Yagura M."/>
        </authorList>
    </citation>
    <scope>NUCLEOTIDE SEQUENCE</scope>
    <source>
        <strain evidence="1">JCM 30710</strain>
    </source>
</reference>
<keyword evidence="2" id="KW-1185">Reference proteome</keyword>
<evidence type="ECO:0000313" key="1">
    <source>
        <dbReference type="EMBL" id="GIM28432.1"/>
    </source>
</evidence>
<protein>
    <submittedName>
        <fullName evidence="1">Uncharacterized protein</fullName>
    </submittedName>
</protein>
<name>A0A919RY54_9CLOT</name>
<dbReference type="Proteomes" id="UP000679179">
    <property type="component" value="Unassembled WGS sequence"/>
</dbReference>
<proteinExistence type="predicted"/>